<keyword evidence="1" id="KW-0732">Signal</keyword>
<evidence type="ECO:0000313" key="3">
    <source>
        <dbReference type="EMBL" id="UOQ54315.1"/>
    </source>
</evidence>
<evidence type="ECO:0000313" key="4">
    <source>
        <dbReference type="Proteomes" id="UP000831785"/>
    </source>
</evidence>
<dbReference type="Proteomes" id="UP000831785">
    <property type="component" value="Chromosome"/>
</dbReference>
<dbReference type="InterPro" id="IPR007372">
    <property type="entry name" value="Lipid/polyisoprenoid-bd_YceI"/>
</dbReference>
<dbReference type="PANTHER" id="PTHR34406">
    <property type="entry name" value="PROTEIN YCEI"/>
    <property type="match status" value="1"/>
</dbReference>
<feature type="chain" id="PRO_5046446674" evidence="1">
    <location>
        <begin position="18"/>
        <end position="195"/>
    </location>
</feature>
<feature type="signal peptide" evidence="1">
    <location>
        <begin position="1"/>
        <end position="17"/>
    </location>
</feature>
<dbReference type="Gene3D" id="2.40.128.110">
    <property type="entry name" value="Lipid/polyisoprenoid-binding, YceI-like"/>
    <property type="match status" value="1"/>
</dbReference>
<proteinExistence type="predicted"/>
<dbReference type="Pfam" id="PF04264">
    <property type="entry name" value="YceI"/>
    <property type="match status" value="1"/>
</dbReference>
<dbReference type="InterPro" id="IPR036761">
    <property type="entry name" value="TTHA0802/YceI-like_sf"/>
</dbReference>
<dbReference type="EMBL" id="CP095049">
    <property type="protein sequence ID" value="UOQ54315.1"/>
    <property type="molecule type" value="Genomic_DNA"/>
</dbReference>
<protein>
    <submittedName>
        <fullName evidence="3">YceI family protein</fullName>
    </submittedName>
</protein>
<sequence length="195" mass="20785">MSLVLIPLLLAAAPASFGQGKFMTKTGRVTFFSTSIIEDIEAINNATAAVIDLNTSQLAFSVPIKDFTFKRTLMQEHFNENYMESGKYPRATFTGHFVGLDGTVLGTAGAHQVKAEGDLTLHGVTHHVTVPGTLEMKNGQLQAFALFSVAPADYGIEIPLLVRENIAKIVSIRVILIGDPVSGSAAPVSRSASPN</sequence>
<name>A0ABY4FCQ0_9BACT</name>
<reference evidence="3 4" key="1">
    <citation type="submission" date="2022-04" db="EMBL/GenBank/DDBJ databases">
        <title>Hymenobacter sp. isolated from the air.</title>
        <authorList>
            <person name="Won M."/>
            <person name="Lee C.-M."/>
            <person name="Woen H.-Y."/>
            <person name="Kwon S.-W."/>
        </authorList>
    </citation>
    <scope>NUCLEOTIDE SEQUENCE [LARGE SCALE GENOMIC DNA]</scope>
    <source>
        <strain evidence="4">5116 S-27</strain>
    </source>
</reference>
<gene>
    <name evidence="3" type="ORF">MUN80_06040</name>
</gene>
<dbReference type="SUPFAM" id="SSF101874">
    <property type="entry name" value="YceI-like"/>
    <property type="match status" value="1"/>
</dbReference>
<evidence type="ECO:0000256" key="1">
    <source>
        <dbReference type="SAM" id="SignalP"/>
    </source>
</evidence>
<dbReference type="SMART" id="SM00867">
    <property type="entry name" value="YceI"/>
    <property type="match status" value="1"/>
</dbReference>
<evidence type="ECO:0000259" key="2">
    <source>
        <dbReference type="SMART" id="SM00867"/>
    </source>
</evidence>
<dbReference type="RefSeq" id="WP_244720953.1">
    <property type="nucleotide sequence ID" value="NZ_CP095049.1"/>
</dbReference>
<keyword evidence="4" id="KW-1185">Reference proteome</keyword>
<dbReference type="PANTHER" id="PTHR34406:SF1">
    <property type="entry name" value="PROTEIN YCEI"/>
    <property type="match status" value="1"/>
</dbReference>
<organism evidence="3 4">
    <name type="scientific">Hymenobacter cellulosivorans</name>
    <dbReference type="NCBI Taxonomy" id="2932249"/>
    <lineage>
        <taxon>Bacteria</taxon>
        <taxon>Pseudomonadati</taxon>
        <taxon>Bacteroidota</taxon>
        <taxon>Cytophagia</taxon>
        <taxon>Cytophagales</taxon>
        <taxon>Hymenobacteraceae</taxon>
        <taxon>Hymenobacter</taxon>
    </lineage>
</organism>
<feature type="domain" description="Lipid/polyisoprenoid-binding YceI-like" evidence="2">
    <location>
        <begin position="2"/>
        <end position="175"/>
    </location>
</feature>
<accession>A0ABY4FCQ0</accession>